<reference evidence="13" key="1">
    <citation type="submission" date="2022-01" db="EMBL/GenBank/DDBJ databases">
        <authorList>
            <person name="King R."/>
        </authorList>
    </citation>
    <scope>NUCLEOTIDE SEQUENCE</scope>
</reference>
<dbReference type="Pfam" id="PF11701">
    <property type="entry name" value="UNC45-central"/>
    <property type="match status" value="1"/>
</dbReference>
<dbReference type="PROSITE" id="PS50005">
    <property type="entry name" value="TPR"/>
    <property type="match status" value="1"/>
</dbReference>
<keyword evidence="14" id="KW-1185">Reference proteome</keyword>
<evidence type="ECO:0000256" key="4">
    <source>
        <dbReference type="ARBA" id="ARBA00020768"/>
    </source>
</evidence>
<dbReference type="InterPro" id="IPR000225">
    <property type="entry name" value="Armadillo"/>
</dbReference>
<dbReference type="GO" id="GO:0030018">
    <property type="term" value="C:Z disc"/>
    <property type="evidence" value="ECO:0007669"/>
    <property type="project" value="UniProtKB-SubCell"/>
</dbReference>
<dbReference type="SMART" id="SM00185">
    <property type="entry name" value="ARM"/>
    <property type="match status" value="5"/>
</dbReference>
<dbReference type="Gene3D" id="1.25.10.10">
    <property type="entry name" value="Leucine-rich Repeat Variant"/>
    <property type="match status" value="2"/>
</dbReference>
<dbReference type="GO" id="GO:0030154">
    <property type="term" value="P:cell differentiation"/>
    <property type="evidence" value="ECO:0007669"/>
    <property type="project" value="UniProtKB-KW"/>
</dbReference>
<dbReference type="SUPFAM" id="SSF48371">
    <property type="entry name" value="ARM repeat"/>
    <property type="match status" value="2"/>
</dbReference>
<gene>
    <name evidence="13" type="ORF">NEZAVI_LOCUS13054</name>
</gene>
<evidence type="ECO:0000256" key="8">
    <source>
        <dbReference type="ARBA" id="ARBA00022782"/>
    </source>
</evidence>
<dbReference type="InterPro" id="IPR011990">
    <property type="entry name" value="TPR-like_helical_dom_sf"/>
</dbReference>
<accession>A0A9P0HMH8</accession>
<evidence type="ECO:0000313" key="14">
    <source>
        <dbReference type="Proteomes" id="UP001152798"/>
    </source>
</evidence>
<feature type="repeat" description="TPR" evidence="11">
    <location>
        <begin position="54"/>
        <end position="87"/>
    </location>
</feature>
<name>A0A9P0HMH8_NEZVI</name>
<dbReference type="EMBL" id="OV725082">
    <property type="protein sequence ID" value="CAH1404688.1"/>
    <property type="molecule type" value="Genomic_DNA"/>
</dbReference>
<protein>
    <recommendedName>
        <fullName evidence="4">Protein unc-45 homolog B</fullName>
    </recommendedName>
</protein>
<feature type="domain" description="UNC-45/Cro1/She4 central" evidence="12">
    <location>
        <begin position="348"/>
        <end position="501"/>
    </location>
</feature>
<dbReference type="PANTHER" id="PTHR45994">
    <property type="entry name" value="FI21225P1"/>
    <property type="match status" value="1"/>
</dbReference>
<dbReference type="InterPro" id="IPR024660">
    <property type="entry name" value="UCS_central_dom"/>
</dbReference>
<keyword evidence="10" id="KW-0143">Chaperone</keyword>
<dbReference type="GO" id="GO:0007517">
    <property type="term" value="P:muscle organ development"/>
    <property type="evidence" value="ECO:0007669"/>
    <property type="project" value="UniProtKB-KW"/>
</dbReference>
<dbReference type="InterPro" id="IPR011989">
    <property type="entry name" value="ARM-like"/>
</dbReference>
<dbReference type="InterPro" id="IPR016024">
    <property type="entry name" value="ARM-type_fold"/>
</dbReference>
<keyword evidence="7" id="KW-0517">Myogenesis</keyword>
<dbReference type="InterPro" id="IPR019734">
    <property type="entry name" value="TPR_rpt"/>
</dbReference>
<dbReference type="GO" id="GO:0048471">
    <property type="term" value="C:perinuclear region of cytoplasm"/>
    <property type="evidence" value="ECO:0007669"/>
    <property type="project" value="UniProtKB-SubCell"/>
</dbReference>
<dbReference type="AlphaFoldDB" id="A0A9P0HMH8"/>
<evidence type="ECO:0000256" key="10">
    <source>
        <dbReference type="ARBA" id="ARBA00023186"/>
    </source>
</evidence>
<keyword evidence="8" id="KW-0221">Differentiation</keyword>
<dbReference type="PANTHER" id="PTHR45994:SF1">
    <property type="entry name" value="FI21225P1"/>
    <property type="match status" value="1"/>
</dbReference>
<evidence type="ECO:0000256" key="9">
    <source>
        <dbReference type="ARBA" id="ARBA00022803"/>
    </source>
</evidence>
<dbReference type="SMART" id="SM00028">
    <property type="entry name" value="TPR"/>
    <property type="match status" value="3"/>
</dbReference>
<evidence type="ECO:0000256" key="5">
    <source>
        <dbReference type="ARBA" id="ARBA00022473"/>
    </source>
</evidence>
<evidence type="ECO:0000256" key="7">
    <source>
        <dbReference type="ARBA" id="ARBA00022541"/>
    </source>
</evidence>
<dbReference type="FunFam" id="1.25.10.10:FF:000043">
    <property type="entry name" value="Unc-45 myosin chaperone B"/>
    <property type="match status" value="1"/>
</dbReference>
<evidence type="ECO:0000256" key="3">
    <source>
        <dbReference type="ARBA" id="ARBA00004556"/>
    </source>
</evidence>
<evidence type="ECO:0000256" key="2">
    <source>
        <dbReference type="ARBA" id="ARBA00004216"/>
    </source>
</evidence>
<evidence type="ECO:0000313" key="13">
    <source>
        <dbReference type="EMBL" id="CAH1404688.1"/>
    </source>
</evidence>
<keyword evidence="9 11" id="KW-0802">TPR repeat</keyword>
<evidence type="ECO:0000259" key="12">
    <source>
        <dbReference type="Pfam" id="PF11701"/>
    </source>
</evidence>
<evidence type="ECO:0000256" key="6">
    <source>
        <dbReference type="ARBA" id="ARBA00022490"/>
    </source>
</evidence>
<dbReference type="GO" id="GO:0051879">
    <property type="term" value="F:Hsp90 protein binding"/>
    <property type="evidence" value="ECO:0007669"/>
    <property type="project" value="TreeGrafter"/>
</dbReference>
<keyword evidence="6" id="KW-0963">Cytoplasm</keyword>
<sequence length="943" mass="105801">MSAKDLISDKSNEKQSTELKDEGNLAFKNNDLDHALDCYLSALKLTSDFSNERSVLLKNCAAVHLKQSNYSRAVEDCDKSLEIVPDDPKALYRRCQALENLGRFEEAYRDAKLIFKLDPSNKIIQPILSRLHAIVEQRAHENTRTENKVQQMFRYAFNLEEDKEKRIKAITNFVPLCKEGKGSELLIEAGVVNKISQLLKVEKNHEIILGCIRTISQLCFNSAKNTKKVIEVLGIPWFLDILNSNNEEQVYAAQYTIQEVLNSLAGIEKKKEKSEEKPNPKLLEENKAEIDTLLTCLLYGCTSRSVSGLARDAIIQLISRNVHYQYINWAEQLVKIKGLQRLMEVASELKEYKYESSMEITDSTRKFTSICLARIYENMYYDELRTKYMENIDDFIKGKLITPELESKIRVVVAITTLLLGPMEIGNNILSREGMMEMVLVMANSDDILQQKVACECIIAVASKKEKVKTIVSQGADILKKLYQSKDLGIRVRALVGLCKLGSSGGTDASIRPFADGATTRLAEACIKFLVSKSKDQETRRWAAEGLSYLTLDADVKEKLVNEKPAIRALFDLAKSGNEAAVYGVVTTLVNIVNAYDKQEVLPELVELAKFAKHHIPQEHELDDPDFVAQRCIVIVKEGAVSALVSLAKTESDSSKEMIARVFNTLASQVDLRGIMVQQGAVKTLLKMTYAGTEKGIRSASQALARLGITMDPAVAFPGQRCMEVVRPLLALLHPECNALENLEALLALCNLAFMNESVRTLIIKEGGIPKIEGMMYEDHEMLRRAATQVMTNMVISPKVVELFEGNNDKIKFMVLLCGEEDEETMKAASGALAMLTSASKKCCKKIFDVESWLEMFHMILGHPNVDIQQRAVVIVNNIISVSKELAEKIIETDIMEILMAFTLIDDEEKQKVREIAQEALDAAKHWKVIKSRDEAVDDDDDD</sequence>
<dbReference type="OrthoDB" id="199930at2759"/>
<proteinExistence type="predicted"/>
<dbReference type="Gene3D" id="1.25.40.10">
    <property type="entry name" value="Tetratricopeptide repeat domain"/>
    <property type="match status" value="1"/>
</dbReference>
<evidence type="ECO:0000256" key="1">
    <source>
        <dbReference type="ARBA" id="ARBA00004161"/>
    </source>
</evidence>
<dbReference type="SUPFAM" id="SSF48452">
    <property type="entry name" value="TPR-like"/>
    <property type="match status" value="1"/>
</dbReference>
<dbReference type="GO" id="GO:0031672">
    <property type="term" value="C:A band"/>
    <property type="evidence" value="ECO:0007669"/>
    <property type="project" value="UniProtKB-SubCell"/>
</dbReference>
<organism evidence="13 14">
    <name type="scientific">Nezara viridula</name>
    <name type="common">Southern green stink bug</name>
    <name type="synonym">Cimex viridulus</name>
    <dbReference type="NCBI Taxonomy" id="85310"/>
    <lineage>
        <taxon>Eukaryota</taxon>
        <taxon>Metazoa</taxon>
        <taxon>Ecdysozoa</taxon>
        <taxon>Arthropoda</taxon>
        <taxon>Hexapoda</taxon>
        <taxon>Insecta</taxon>
        <taxon>Pterygota</taxon>
        <taxon>Neoptera</taxon>
        <taxon>Paraneoptera</taxon>
        <taxon>Hemiptera</taxon>
        <taxon>Heteroptera</taxon>
        <taxon>Panheteroptera</taxon>
        <taxon>Pentatomomorpha</taxon>
        <taxon>Pentatomoidea</taxon>
        <taxon>Pentatomidae</taxon>
        <taxon>Pentatominae</taxon>
        <taxon>Nezara</taxon>
    </lineage>
</organism>
<dbReference type="Proteomes" id="UP001152798">
    <property type="component" value="Chromosome 6"/>
</dbReference>
<evidence type="ECO:0000256" key="11">
    <source>
        <dbReference type="PROSITE-ProRule" id="PRU00339"/>
    </source>
</evidence>
<comment type="subcellular location">
    <subcellularLocation>
        <location evidence="1">Cytoplasm</location>
        <location evidence="1">Myofibril</location>
        <location evidence="1">Sarcomere</location>
        <location evidence="1">A band</location>
    </subcellularLocation>
    <subcellularLocation>
        <location evidence="2">Cytoplasm</location>
        <location evidence="2">Myofibril</location>
        <location evidence="2">Sarcomere</location>
        <location evidence="2">Z line</location>
    </subcellularLocation>
    <subcellularLocation>
        <location evidence="3">Cytoplasm</location>
        <location evidence="3">Perinuclear region</location>
    </subcellularLocation>
</comment>
<keyword evidence="5" id="KW-0217">Developmental protein</keyword>